<evidence type="ECO:0000256" key="1">
    <source>
        <dbReference type="SAM" id="Phobius"/>
    </source>
</evidence>
<keyword evidence="2" id="KW-0150">Chloroplast</keyword>
<proteinExistence type="predicted"/>
<name>A0A1Z1MQW8_9FLOR</name>
<keyword evidence="1" id="KW-0472">Membrane</keyword>
<accession>A0A1Z1MQW8</accession>
<geneLocation type="chloroplast" evidence="2"/>
<dbReference type="EMBL" id="MF101451">
    <property type="protein sequence ID" value="ARW68242.1"/>
    <property type="molecule type" value="Genomic_DNA"/>
</dbReference>
<reference evidence="2" key="1">
    <citation type="journal article" date="2017" name="J. Phycol.">
        <title>Analysis of chloroplast genomes and a supermatrix inform reclassification of the Rhodomelaceae (Rhodophyta).</title>
        <authorList>
            <person name="Diaz-Tapia P."/>
            <person name="Maggs C.A."/>
            <person name="West J.A."/>
            <person name="Verbruggen H."/>
        </authorList>
    </citation>
    <scope>NUCLEOTIDE SEQUENCE</scope>
    <source>
        <strain evidence="2">PD1582</strain>
    </source>
</reference>
<dbReference type="AlphaFoldDB" id="A0A1Z1MQW8"/>
<protein>
    <submittedName>
        <fullName evidence="2">Uncharacterized protein</fullName>
    </submittedName>
</protein>
<evidence type="ECO:0000313" key="2">
    <source>
        <dbReference type="EMBL" id="ARW68242.1"/>
    </source>
</evidence>
<feature type="transmembrane region" description="Helical" evidence="1">
    <location>
        <begin position="7"/>
        <end position="24"/>
    </location>
</feature>
<sequence length="41" mass="5084">MLCQCLLFIYIYLITFFLILYFFSPLSFDFVPMLFCYYFAI</sequence>
<keyword evidence="1" id="KW-0812">Transmembrane</keyword>
<keyword evidence="1" id="KW-1133">Transmembrane helix</keyword>
<organism evidence="2">
    <name type="scientific">Chondria sp.</name>
    <name type="common">in: red algae</name>
    <dbReference type="NCBI Taxonomy" id="1982705"/>
    <lineage>
        <taxon>Eukaryota</taxon>
        <taxon>Rhodophyta</taxon>
        <taxon>Florideophyceae</taxon>
        <taxon>Rhodymeniophycidae</taxon>
        <taxon>Ceramiales</taxon>
        <taxon>Rhodomelaceae</taxon>
        <taxon>Chondrieae</taxon>
        <taxon>Chondria</taxon>
    </lineage>
</organism>
<gene>
    <name evidence="2" type="primary">orf41</name>
</gene>
<keyword evidence="2" id="KW-0934">Plastid</keyword>